<dbReference type="SMART" id="SM00456">
    <property type="entry name" value="WW"/>
    <property type="match status" value="1"/>
</dbReference>
<feature type="compositionally biased region" description="Basic and acidic residues" evidence="9">
    <location>
        <begin position="77"/>
        <end position="91"/>
    </location>
</feature>
<dbReference type="InterPro" id="IPR014014">
    <property type="entry name" value="RNA_helicase_DEAD_Q_motif"/>
</dbReference>
<dbReference type="InterPro" id="IPR027417">
    <property type="entry name" value="P-loop_NTPase"/>
</dbReference>
<comment type="similarity">
    <text evidence="8">Belongs to the DEAD box helicase family.</text>
</comment>
<dbReference type="GO" id="GO:0003723">
    <property type="term" value="F:RNA binding"/>
    <property type="evidence" value="ECO:0007669"/>
    <property type="project" value="UniProtKB-KW"/>
</dbReference>
<dbReference type="GO" id="GO:0003724">
    <property type="term" value="F:RNA helicase activity"/>
    <property type="evidence" value="ECO:0007669"/>
    <property type="project" value="UniProtKB-EC"/>
</dbReference>
<evidence type="ECO:0000256" key="3">
    <source>
        <dbReference type="ARBA" id="ARBA00022801"/>
    </source>
</evidence>
<evidence type="ECO:0000256" key="2">
    <source>
        <dbReference type="ARBA" id="ARBA00022741"/>
    </source>
</evidence>
<dbReference type="Pfam" id="PF00270">
    <property type="entry name" value="DEAD"/>
    <property type="match status" value="1"/>
</dbReference>
<dbReference type="SUPFAM" id="SSF52540">
    <property type="entry name" value="P-loop containing nucleoside triphosphate hydrolases"/>
    <property type="match status" value="1"/>
</dbReference>
<keyword evidence="2 8" id="KW-0547">Nucleotide-binding</keyword>
<feature type="region of interest" description="Disordered" evidence="9">
    <location>
        <begin position="44"/>
        <end position="137"/>
    </location>
</feature>
<evidence type="ECO:0000256" key="4">
    <source>
        <dbReference type="ARBA" id="ARBA00022806"/>
    </source>
</evidence>
<dbReference type="EMBL" id="LUHQ01000005">
    <property type="protein sequence ID" value="OAO93867.1"/>
    <property type="molecule type" value="Genomic_DNA"/>
</dbReference>
<dbReference type="SMART" id="SM00490">
    <property type="entry name" value="HELICc"/>
    <property type="match status" value="1"/>
</dbReference>
<gene>
    <name evidence="14" type="ordered locus">AXX17_At5g14110</name>
</gene>
<feature type="domain" description="Helicase ATP-binding" evidence="11">
    <location>
        <begin position="192"/>
        <end position="366"/>
    </location>
</feature>
<dbReference type="PANTHER" id="PTHR47958">
    <property type="entry name" value="ATP-DEPENDENT RNA HELICASE DBP3"/>
    <property type="match status" value="1"/>
</dbReference>
<evidence type="ECO:0000256" key="1">
    <source>
        <dbReference type="ARBA" id="ARBA00012552"/>
    </source>
</evidence>
<name>A0A178UKP6_ARATH</name>
<dbReference type="PROSITE" id="PS51192">
    <property type="entry name" value="HELICASE_ATP_BIND_1"/>
    <property type="match status" value="1"/>
</dbReference>
<dbReference type="CDD" id="cd18787">
    <property type="entry name" value="SF2_C_DEAD"/>
    <property type="match status" value="1"/>
</dbReference>
<comment type="caution">
    <text evidence="14">The sequence shown here is derived from an EMBL/GenBank/DDBJ whole genome shotgun (WGS) entry which is preliminary data.</text>
</comment>
<keyword evidence="3 8" id="KW-0378">Hydrolase</keyword>
<dbReference type="Gene3D" id="3.40.50.300">
    <property type="entry name" value="P-loop containing nucleotide triphosphate hydrolases"/>
    <property type="match status" value="2"/>
</dbReference>
<evidence type="ECO:0000313" key="14">
    <source>
        <dbReference type="EMBL" id="OAO93867.1"/>
    </source>
</evidence>
<keyword evidence="5 8" id="KW-0067">ATP-binding</keyword>
<feature type="domain" description="DEAD-box RNA helicase Q" evidence="13">
    <location>
        <begin position="161"/>
        <end position="189"/>
    </location>
</feature>
<dbReference type="SUPFAM" id="SSF51045">
    <property type="entry name" value="WW domain"/>
    <property type="match status" value="1"/>
</dbReference>
<dbReference type="InterPro" id="IPR036020">
    <property type="entry name" value="WW_dom_sf"/>
</dbReference>
<evidence type="ECO:0000313" key="15">
    <source>
        <dbReference type="Proteomes" id="UP000078284"/>
    </source>
</evidence>
<dbReference type="CDD" id="cd00201">
    <property type="entry name" value="WW"/>
    <property type="match status" value="1"/>
</dbReference>
<evidence type="ECO:0000259" key="11">
    <source>
        <dbReference type="PROSITE" id="PS51192"/>
    </source>
</evidence>
<evidence type="ECO:0000256" key="7">
    <source>
        <dbReference type="PROSITE-ProRule" id="PRU00552"/>
    </source>
</evidence>
<feature type="short sequence motif" description="Q motif" evidence="7">
    <location>
        <begin position="161"/>
        <end position="189"/>
    </location>
</feature>
<evidence type="ECO:0000259" key="10">
    <source>
        <dbReference type="PROSITE" id="PS50020"/>
    </source>
</evidence>
<feature type="compositionally biased region" description="Low complexity" evidence="9">
    <location>
        <begin position="108"/>
        <end position="136"/>
    </location>
</feature>
<feature type="compositionally biased region" description="Basic and acidic residues" evidence="9">
    <location>
        <begin position="611"/>
        <end position="622"/>
    </location>
</feature>
<keyword evidence="6" id="KW-0694">RNA-binding</keyword>
<feature type="region of interest" description="Disordered" evidence="9">
    <location>
        <begin position="1"/>
        <end position="22"/>
    </location>
</feature>
<keyword evidence="4 8" id="KW-0347">Helicase</keyword>
<accession>A0A178UKP6</accession>
<dbReference type="FunFam" id="3.40.50.300:FF:000079">
    <property type="entry name" value="probable ATP-dependent RNA helicase DDX17"/>
    <property type="match status" value="1"/>
</dbReference>
<dbReference type="AlphaFoldDB" id="A0A178UKP6"/>
<feature type="domain" description="WW" evidence="10">
    <location>
        <begin position="15"/>
        <end position="49"/>
    </location>
</feature>
<dbReference type="Gene3D" id="2.20.70.10">
    <property type="match status" value="1"/>
</dbReference>
<dbReference type="PROSITE" id="PS00039">
    <property type="entry name" value="DEAD_ATP_HELICASE"/>
    <property type="match status" value="1"/>
</dbReference>
<evidence type="ECO:0000256" key="8">
    <source>
        <dbReference type="RuleBase" id="RU000492"/>
    </source>
</evidence>
<evidence type="ECO:0000256" key="5">
    <source>
        <dbReference type="ARBA" id="ARBA00022840"/>
    </source>
</evidence>
<dbReference type="FunFam" id="2.20.70.10:FF:000124">
    <property type="entry name" value="DEAD box RNA helicase family protein"/>
    <property type="match status" value="1"/>
</dbReference>
<feature type="compositionally biased region" description="Low complexity" evidence="9">
    <location>
        <begin position="623"/>
        <end position="633"/>
    </location>
</feature>
<dbReference type="Pfam" id="PF00397">
    <property type="entry name" value="WW"/>
    <property type="match status" value="1"/>
</dbReference>
<dbReference type="PROSITE" id="PS51195">
    <property type="entry name" value="Q_MOTIF"/>
    <property type="match status" value="1"/>
</dbReference>
<dbReference type="InterPro" id="IPR011545">
    <property type="entry name" value="DEAD/DEAH_box_helicase_dom"/>
</dbReference>
<feature type="region of interest" description="Disordered" evidence="9">
    <location>
        <begin position="532"/>
        <end position="644"/>
    </location>
</feature>
<proteinExistence type="inferred from homology"/>
<dbReference type="GO" id="GO:0005524">
    <property type="term" value="F:ATP binding"/>
    <property type="evidence" value="ECO:0007669"/>
    <property type="project" value="UniProtKB-KW"/>
</dbReference>
<feature type="compositionally biased region" description="Gly residues" evidence="9">
    <location>
        <begin position="556"/>
        <end position="597"/>
    </location>
</feature>
<feature type="compositionally biased region" description="Low complexity" evidence="9">
    <location>
        <begin position="60"/>
        <end position="72"/>
    </location>
</feature>
<evidence type="ECO:0000256" key="6">
    <source>
        <dbReference type="ARBA" id="ARBA00022884"/>
    </source>
</evidence>
<dbReference type="SMART" id="SM00487">
    <property type="entry name" value="DEXDc"/>
    <property type="match status" value="1"/>
</dbReference>
<evidence type="ECO:0000256" key="9">
    <source>
        <dbReference type="SAM" id="MobiDB-lite"/>
    </source>
</evidence>
<dbReference type="PROSITE" id="PS50020">
    <property type="entry name" value="WW_DOMAIN_2"/>
    <property type="match status" value="1"/>
</dbReference>
<dbReference type="InterPro" id="IPR000629">
    <property type="entry name" value="RNA-helicase_DEAD-box_CS"/>
</dbReference>
<dbReference type="ExpressionAtlas" id="A0A178UKP6">
    <property type="expression patterns" value="baseline and differential"/>
</dbReference>
<dbReference type="PROSITE" id="PS51194">
    <property type="entry name" value="HELICASE_CTER"/>
    <property type="match status" value="1"/>
</dbReference>
<dbReference type="EC" id="3.6.4.13" evidence="1"/>
<sequence length="644" mass="69039">MAATASAIRYAPEDPNLPKPWKGLVDSRTGYLYFWNPETNVTQYERPASSAPPKLAAIPVSSSVQTNQQSSSGFNSGKEDDKYGRGSDGPKSDSGSRFNEAGRTGPISSNDAASGLGNASSGGSSARGPPSSAAGNELSPEAYCRKHEITVSGGQVPPPLMSFEATGLPNELLREVYSAGFSAPSPIQAQSWPIAMQNRDIVAIAKTGSGKTLGYLIPGFMHLQRIHNDSRMGPTILVLSPTRELATQIQVEALKFGKSSKISCACLYGGAPKGPQLKEIERGVDIVVATPGRLNDILEMKRISLHQVSYLVLDEADRMLDMGFEPQIRKIVNEVPTKRQTLMYTATWPKEVRKIAADLLVNPAQVNIGNVDELVANKSITQTIEVLAPMEKHSRLEQILRSQEPGSKIIIFCSTKRMCDQLARNLTSTFGAAAIHGDKSQAERDDVLNQFRSGRTPVLVATDVAARGLDVKDIRVVVNYDFPNGVEDYVHRIGRTGRAGATGLAYTFFGDQDAKHASDLIKILEGANQKVPPQVREMATRGGGGMNKFRRWGTPSSGGGGGRGGYGDSGYGGRGESGYGSRGDSGYGGRGDSGGRGSWAPSRDSGSSGWGRERSRSPERFRGGPPSTSSPPRSFHEAMMMKNR</sequence>
<dbReference type="InterPro" id="IPR001650">
    <property type="entry name" value="Helicase_C-like"/>
</dbReference>
<protein>
    <recommendedName>
        <fullName evidence="1">RNA helicase</fullName>
        <ecNumber evidence="1">3.6.4.13</ecNumber>
    </recommendedName>
</protein>
<organism evidence="14 15">
    <name type="scientific">Arabidopsis thaliana</name>
    <name type="common">Mouse-ear cress</name>
    <dbReference type="NCBI Taxonomy" id="3702"/>
    <lineage>
        <taxon>Eukaryota</taxon>
        <taxon>Viridiplantae</taxon>
        <taxon>Streptophyta</taxon>
        <taxon>Embryophyta</taxon>
        <taxon>Tracheophyta</taxon>
        <taxon>Spermatophyta</taxon>
        <taxon>Magnoliopsida</taxon>
        <taxon>eudicotyledons</taxon>
        <taxon>Gunneridae</taxon>
        <taxon>Pentapetalae</taxon>
        <taxon>rosids</taxon>
        <taxon>malvids</taxon>
        <taxon>Brassicales</taxon>
        <taxon>Brassicaceae</taxon>
        <taxon>Camelineae</taxon>
        <taxon>Arabidopsis</taxon>
    </lineage>
</organism>
<feature type="domain" description="Helicase C-terminal" evidence="12">
    <location>
        <begin position="395"/>
        <end position="539"/>
    </location>
</feature>
<evidence type="ECO:0000259" key="13">
    <source>
        <dbReference type="PROSITE" id="PS51195"/>
    </source>
</evidence>
<dbReference type="Proteomes" id="UP000078284">
    <property type="component" value="Chromosome 5"/>
</dbReference>
<dbReference type="Pfam" id="PF00271">
    <property type="entry name" value="Helicase_C"/>
    <property type="match status" value="1"/>
</dbReference>
<reference evidence="15" key="1">
    <citation type="journal article" date="2016" name="Proc. Natl. Acad. Sci. U.S.A.">
        <title>Chromosome-level assembly of Arabidopsis thaliana Ler reveals the extent of translocation and inversion polymorphisms.</title>
        <authorList>
            <person name="Zapata L."/>
            <person name="Ding J."/>
            <person name="Willing E.M."/>
            <person name="Hartwig B."/>
            <person name="Bezdan D."/>
            <person name="Jiao W.B."/>
            <person name="Patel V."/>
            <person name="Velikkakam James G."/>
            <person name="Koornneef M."/>
            <person name="Ossowski S."/>
            <person name="Schneeberger K."/>
        </authorList>
    </citation>
    <scope>NUCLEOTIDE SEQUENCE [LARGE SCALE GENOMIC DNA]</scope>
    <source>
        <strain evidence="15">cv. Landsberg erecta</strain>
    </source>
</reference>
<dbReference type="InterPro" id="IPR014001">
    <property type="entry name" value="Helicase_ATP-bd"/>
</dbReference>
<dbReference type="InterPro" id="IPR001202">
    <property type="entry name" value="WW_dom"/>
</dbReference>
<dbReference type="GO" id="GO:0016787">
    <property type="term" value="F:hydrolase activity"/>
    <property type="evidence" value="ECO:0007669"/>
    <property type="project" value="UniProtKB-KW"/>
</dbReference>
<dbReference type="PROSITE" id="PS01159">
    <property type="entry name" value="WW_DOMAIN_1"/>
    <property type="match status" value="1"/>
</dbReference>
<evidence type="ECO:0000259" key="12">
    <source>
        <dbReference type="PROSITE" id="PS51194"/>
    </source>
</evidence>
<dbReference type="FunFam" id="3.40.50.300:FF:000008">
    <property type="entry name" value="ATP-dependent RNA helicase RhlB"/>
    <property type="match status" value="1"/>
</dbReference>